<protein>
    <submittedName>
        <fullName evidence="2">Uncharacterized protein</fullName>
    </submittedName>
</protein>
<accession>A0ABN9XFI4</accession>
<feature type="non-terminal residue" evidence="2">
    <location>
        <position position="79"/>
    </location>
</feature>
<feature type="region of interest" description="Disordered" evidence="1">
    <location>
        <begin position="1"/>
        <end position="25"/>
    </location>
</feature>
<feature type="non-terminal residue" evidence="2">
    <location>
        <position position="1"/>
    </location>
</feature>
<dbReference type="EMBL" id="CAUYUJ010020459">
    <property type="protein sequence ID" value="CAK0898325.1"/>
    <property type="molecule type" value="Genomic_DNA"/>
</dbReference>
<reference evidence="2" key="1">
    <citation type="submission" date="2023-10" db="EMBL/GenBank/DDBJ databases">
        <authorList>
            <person name="Chen Y."/>
            <person name="Shah S."/>
            <person name="Dougan E. K."/>
            <person name="Thang M."/>
            <person name="Chan C."/>
        </authorList>
    </citation>
    <scope>NUCLEOTIDE SEQUENCE [LARGE SCALE GENOMIC DNA]</scope>
</reference>
<evidence type="ECO:0000313" key="2">
    <source>
        <dbReference type="EMBL" id="CAK0898325.1"/>
    </source>
</evidence>
<comment type="caution">
    <text evidence="2">The sequence shown here is derived from an EMBL/GenBank/DDBJ whole genome shotgun (WGS) entry which is preliminary data.</text>
</comment>
<proteinExistence type="predicted"/>
<name>A0ABN9XFI4_9DINO</name>
<keyword evidence="3" id="KW-1185">Reference proteome</keyword>
<organism evidence="2 3">
    <name type="scientific">Prorocentrum cordatum</name>
    <dbReference type="NCBI Taxonomy" id="2364126"/>
    <lineage>
        <taxon>Eukaryota</taxon>
        <taxon>Sar</taxon>
        <taxon>Alveolata</taxon>
        <taxon>Dinophyceae</taxon>
        <taxon>Prorocentrales</taxon>
        <taxon>Prorocentraceae</taxon>
        <taxon>Prorocentrum</taxon>
    </lineage>
</organism>
<dbReference type="Proteomes" id="UP001189429">
    <property type="component" value="Unassembled WGS sequence"/>
</dbReference>
<sequence length="79" mass="8637">VAALFVMGPPTAPPSEGAQQAPVAPGRDLMEEAQRIREHELQQTRDFEGQVGEWSRGHSAMLEGRAWTLAAKNCEELPP</sequence>
<evidence type="ECO:0000313" key="3">
    <source>
        <dbReference type="Proteomes" id="UP001189429"/>
    </source>
</evidence>
<evidence type="ECO:0000256" key="1">
    <source>
        <dbReference type="SAM" id="MobiDB-lite"/>
    </source>
</evidence>
<gene>
    <name evidence="2" type="ORF">PCOR1329_LOCUS76227</name>
</gene>